<evidence type="ECO:0000313" key="2">
    <source>
        <dbReference type="Proteomes" id="UP001054945"/>
    </source>
</evidence>
<dbReference type="AlphaFoldDB" id="A0AAV4NBK8"/>
<reference evidence="1 2" key="1">
    <citation type="submission" date="2021-06" db="EMBL/GenBank/DDBJ databases">
        <title>Caerostris extrusa draft genome.</title>
        <authorList>
            <person name="Kono N."/>
            <person name="Arakawa K."/>
        </authorList>
    </citation>
    <scope>NUCLEOTIDE SEQUENCE [LARGE SCALE GENOMIC DNA]</scope>
</reference>
<dbReference type="Proteomes" id="UP001054945">
    <property type="component" value="Unassembled WGS sequence"/>
</dbReference>
<evidence type="ECO:0000313" key="1">
    <source>
        <dbReference type="EMBL" id="GIX80849.1"/>
    </source>
</evidence>
<gene>
    <name evidence="1" type="ORF">CEXT_653661</name>
</gene>
<organism evidence="1 2">
    <name type="scientific">Caerostris extrusa</name>
    <name type="common">Bark spider</name>
    <name type="synonym">Caerostris bankana</name>
    <dbReference type="NCBI Taxonomy" id="172846"/>
    <lineage>
        <taxon>Eukaryota</taxon>
        <taxon>Metazoa</taxon>
        <taxon>Ecdysozoa</taxon>
        <taxon>Arthropoda</taxon>
        <taxon>Chelicerata</taxon>
        <taxon>Arachnida</taxon>
        <taxon>Araneae</taxon>
        <taxon>Araneomorphae</taxon>
        <taxon>Entelegynae</taxon>
        <taxon>Araneoidea</taxon>
        <taxon>Araneidae</taxon>
        <taxon>Caerostris</taxon>
    </lineage>
</organism>
<proteinExistence type="predicted"/>
<accession>A0AAV4NBK8</accession>
<sequence length="93" mass="11018">MNHTRVNLLQRLKSFIPMNHKIESIAFQTEEFYSDESYKSESMTETEEFYSDESYKSESAETEEFYSDESYKNLWQSLNSFNSISLINKEPAS</sequence>
<comment type="caution">
    <text evidence="1">The sequence shown here is derived from an EMBL/GenBank/DDBJ whole genome shotgun (WGS) entry which is preliminary data.</text>
</comment>
<name>A0AAV4NBK8_CAEEX</name>
<keyword evidence="2" id="KW-1185">Reference proteome</keyword>
<dbReference type="EMBL" id="BPLR01020626">
    <property type="protein sequence ID" value="GIX80849.1"/>
    <property type="molecule type" value="Genomic_DNA"/>
</dbReference>
<protein>
    <submittedName>
        <fullName evidence="1">Uncharacterized protein</fullName>
    </submittedName>
</protein>